<accession>A0A4R2TF96</accession>
<comment type="similarity">
    <text evidence="1">Belongs to the peptidase C40 family.</text>
</comment>
<organism evidence="8 9">
    <name type="scientific">Serpentinicella alkaliphila</name>
    <dbReference type="NCBI Taxonomy" id="1734049"/>
    <lineage>
        <taxon>Bacteria</taxon>
        <taxon>Bacillati</taxon>
        <taxon>Bacillota</taxon>
        <taxon>Clostridia</taxon>
        <taxon>Peptostreptococcales</taxon>
        <taxon>Natronincolaceae</taxon>
        <taxon>Serpentinicella</taxon>
    </lineage>
</organism>
<dbReference type="InterPro" id="IPR051202">
    <property type="entry name" value="Peptidase_C40"/>
</dbReference>
<dbReference type="SUPFAM" id="SSF54001">
    <property type="entry name" value="Cysteine proteinases"/>
    <property type="match status" value="1"/>
</dbReference>
<dbReference type="AlphaFoldDB" id="A0A4R2TF96"/>
<dbReference type="Pfam" id="PF08239">
    <property type="entry name" value="SH3_3"/>
    <property type="match status" value="2"/>
</dbReference>
<feature type="domain" description="NlpC/P60" evidence="7">
    <location>
        <begin position="238"/>
        <end position="369"/>
    </location>
</feature>
<keyword evidence="5" id="KW-0732">Signal</keyword>
<dbReference type="OrthoDB" id="9808890at2"/>
<protein>
    <submittedName>
        <fullName evidence="8">Cell wall-associated NlpC family hydrolase</fullName>
    </submittedName>
</protein>
<evidence type="ECO:0000256" key="2">
    <source>
        <dbReference type="ARBA" id="ARBA00022670"/>
    </source>
</evidence>
<dbReference type="InterPro" id="IPR000064">
    <property type="entry name" value="NLP_P60_dom"/>
</dbReference>
<reference evidence="8 9" key="1">
    <citation type="submission" date="2019-03" db="EMBL/GenBank/DDBJ databases">
        <title>Genomic Encyclopedia of Type Strains, Phase IV (KMG-IV): sequencing the most valuable type-strain genomes for metagenomic binning, comparative biology and taxonomic classification.</title>
        <authorList>
            <person name="Goeker M."/>
        </authorList>
    </citation>
    <scope>NUCLEOTIDE SEQUENCE [LARGE SCALE GENOMIC DNA]</scope>
    <source>
        <strain evidence="8 9">DSM 100013</strain>
    </source>
</reference>
<keyword evidence="9" id="KW-1185">Reference proteome</keyword>
<comment type="caution">
    <text evidence="8">The sequence shown here is derived from an EMBL/GenBank/DDBJ whole genome shotgun (WGS) entry which is preliminary data.</text>
</comment>
<dbReference type="EMBL" id="SLYC01000034">
    <property type="protein sequence ID" value="TCP99734.1"/>
    <property type="molecule type" value="Genomic_DNA"/>
</dbReference>
<evidence type="ECO:0000256" key="1">
    <source>
        <dbReference type="ARBA" id="ARBA00007074"/>
    </source>
</evidence>
<name>A0A4R2TF96_9FIRM</name>
<proteinExistence type="inferred from homology"/>
<dbReference type="PROSITE" id="PS51935">
    <property type="entry name" value="NLPC_P60"/>
    <property type="match status" value="1"/>
</dbReference>
<sequence>MKKNKSYFVALFIALTLFSSTTIVYGKNGTNIAKEGLVRQEPNFESEIKKVITLGEQLFITEVKDNWYKIDFIDDLQNSTGWIYRDSVVSDYNKEIVKIGKITTNVLNVRSGPSTDTNTISSLSIGEEVTIIGINDIWYQVFLKNGVKGWIHGDFVEISETNSYPSGKVVSKAEVKTSLDAQSKTLVSAEEGTKVYIKDYNGGWFNILFNDVEGWVDASSVEIEGITINSVNRSGKRSLDLSNIGTVASKYIGTPYRYGSTGPNSFDCSGFVTYIFNQYYSDYLKEKQVRLPRSSRDMATIGMFVSKSDLGTGDLVFFNNGSSRTISHVGIYIGDGKFIHSATSGRRGIVISSLNEAVYTRTYAKAVRI</sequence>
<feature type="signal peptide" evidence="5">
    <location>
        <begin position="1"/>
        <end position="26"/>
    </location>
</feature>
<dbReference type="RefSeq" id="WP_132849152.1">
    <property type="nucleotide sequence ID" value="NZ_CP058648.1"/>
</dbReference>
<evidence type="ECO:0000256" key="3">
    <source>
        <dbReference type="ARBA" id="ARBA00022801"/>
    </source>
</evidence>
<gene>
    <name evidence="8" type="ORF">EDD79_103422</name>
</gene>
<keyword evidence="2" id="KW-0645">Protease</keyword>
<evidence type="ECO:0000313" key="8">
    <source>
        <dbReference type="EMBL" id="TCP99734.1"/>
    </source>
</evidence>
<dbReference type="GO" id="GO:0006508">
    <property type="term" value="P:proteolysis"/>
    <property type="evidence" value="ECO:0007669"/>
    <property type="project" value="UniProtKB-KW"/>
</dbReference>
<dbReference type="PANTHER" id="PTHR47053">
    <property type="entry name" value="MUREIN DD-ENDOPEPTIDASE MEPH-RELATED"/>
    <property type="match status" value="1"/>
</dbReference>
<dbReference type="Proteomes" id="UP000295504">
    <property type="component" value="Unassembled WGS sequence"/>
</dbReference>
<feature type="domain" description="SH3b" evidence="6">
    <location>
        <begin position="97"/>
        <end position="160"/>
    </location>
</feature>
<keyword evidence="3 8" id="KW-0378">Hydrolase</keyword>
<dbReference type="Gene3D" id="3.90.1720.10">
    <property type="entry name" value="endopeptidase domain like (from Nostoc punctiforme)"/>
    <property type="match status" value="1"/>
</dbReference>
<dbReference type="InterPro" id="IPR003646">
    <property type="entry name" value="SH3-like_bac-type"/>
</dbReference>
<dbReference type="PANTHER" id="PTHR47053:SF1">
    <property type="entry name" value="MUREIN DD-ENDOPEPTIDASE MEPH-RELATED"/>
    <property type="match status" value="1"/>
</dbReference>
<dbReference type="InterPro" id="IPR038765">
    <property type="entry name" value="Papain-like_cys_pep_sf"/>
</dbReference>
<dbReference type="PROSITE" id="PS51781">
    <property type="entry name" value="SH3B"/>
    <property type="match status" value="1"/>
</dbReference>
<evidence type="ECO:0000256" key="4">
    <source>
        <dbReference type="ARBA" id="ARBA00022807"/>
    </source>
</evidence>
<evidence type="ECO:0000259" key="6">
    <source>
        <dbReference type="PROSITE" id="PS51781"/>
    </source>
</evidence>
<dbReference type="SMART" id="SM00287">
    <property type="entry name" value="SH3b"/>
    <property type="match status" value="3"/>
</dbReference>
<keyword evidence="4" id="KW-0788">Thiol protease</keyword>
<evidence type="ECO:0000256" key="5">
    <source>
        <dbReference type="SAM" id="SignalP"/>
    </source>
</evidence>
<dbReference type="Pfam" id="PF00877">
    <property type="entry name" value="NLPC_P60"/>
    <property type="match status" value="1"/>
</dbReference>
<evidence type="ECO:0000313" key="9">
    <source>
        <dbReference type="Proteomes" id="UP000295504"/>
    </source>
</evidence>
<feature type="chain" id="PRO_5020424026" evidence="5">
    <location>
        <begin position="27"/>
        <end position="369"/>
    </location>
</feature>
<evidence type="ECO:0000259" key="7">
    <source>
        <dbReference type="PROSITE" id="PS51935"/>
    </source>
</evidence>
<dbReference type="GO" id="GO:0008234">
    <property type="term" value="F:cysteine-type peptidase activity"/>
    <property type="evidence" value="ECO:0007669"/>
    <property type="project" value="UniProtKB-KW"/>
</dbReference>
<dbReference type="Gene3D" id="2.30.30.40">
    <property type="entry name" value="SH3 Domains"/>
    <property type="match status" value="3"/>
</dbReference>